<proteinExistence type="predicted"/>
<sequence length="329" mass="37891">MDNSFTPYDDAWRTMLNDAPRTLFPLINEMFKNRGIHLTGKEKLEFSANEIYLNRQDGEQSKRITDSSFTINDGGIIRRFHIECQSSTDGSMVVRMFEYDAQIALNDARNNWESGDLFVKFPESGILYLRSAENMPDFVTTTIEVPSGETVSYNIPTLKISDYSAEDIVEKKLFFLIPFYLFNFEKYFEQIEEGDEKIIGQMLNQLGILSDALKEARKSRELKETELMSIAGMFKKVLEHLTIDYENVRKEVLNNMGGKVLNYPQKTAYKLGDAERLVRAVQKNMKKYHVSLEDACDGCDSSLDEYTRAVDLLKNKGYLSLTVFRHNSI</sequence>
<protein>
    <submittedName>
        <fullName evidence="1">Uncharacterized protein</fullName>
    </submittedName>
</protein>
<name>A0A1D9P5T4_9FIRM</name>
<dbReference type="OrthoDB" id="1766002at2"/>
<reference evidence="2" key="1">
    <citation type="submission" date="2016-10" db="EMBL/GenBank/DDBJ databases">
        <title>The complete genome sequence of the rumen bacterium Butyrivibrio hungatei MB2003.</title>
        <authorList>
            <person name="Palevich N."/>
            <person name="Kelly W.J."/>
            <person name="Leahy S.C."/>
            <person name="Altermann E."/>
            <person name="Rakonjac J."/>
            <person name="Attwood G.T."/>
        </authorList>
    </citation>
    <scope>NUCLEOTIDE SEQUENCE [LARGE SCALE GENOMIC DNA]</scope>
    <source>
        <strain evidence="2">MB2003</strain>
        <plasmid evidence="2">Plasmid pnp144</plasmid>
    </source>
</reference>
<organism evidence="1 2">
    <name type="scientific">Butyrivibrio hungatei</name>
    <dbReference type="NCBI Taxonomy" id="185008"/>
    <lineage>
        <taxon>Bacteria</taxon>
        <taxon>Bacillati</taxon>
        <taxon>Bacillota</taxon>
        <taxon>Clostridia</taxon>
        <taxon>Lachnospirales</taxon>
        <taxon>Lachnospiraceae</taxon>
        <taxon>Butyrivibrio</taxon>
    </lineage>
</organism>
<keyword evidence="2" id="KW-1185">Reference proteome</keyword>
<accession>A0A1D9P5T4</accession>
<geneLocation type="plasmid" evidence="2">
    <name>pnp144</name>
</geneLocation>
<dbReference type="KEGG" id="bhu:bhn_II053"/>
<evidence type="ECO:0000313" key="1">
    <source>
        <dbReference type="EMBL" id="AOZ97852.1"/>
    </source>
</evidence>
<gene>
    <name evidence="1" type="ORF">bhn_II053</name>
</gene>
<dbReference type="AlphaFoldDB" id="A0A1D9P5T4"/>
<dbReference type="EMBL" id="CP017832">
    <property type="protein sequence ID" value="AOZ97852.1"/>
    <property type="molecule type" value="Genomic_DNA"/>
</dbReference>
<dbReference type="Proteomes" id="UP000179284">
    <property type="component" value="Plasmid pNP144"/>
</dbReference>
<evidence type="ECO:0000313" key="2">
    <source>
        <dbReference type="Proteomes" id="UP000179284"/>
    </source>
</evidence>
<dbReference type="RefSeq" id="WP_071177611.1">
    <property type="nucleotide sequence ID" value="NZ_CP017832.1"/>
</dbReference>
<keyword evidence="1" id="KW-0614">Plasmid</keyword>